<keyword evidence="2" id="KW-1003">Cell membrane</keyword>
<keyword evidence="3" id="KW-0328">Glycosyltransferase</keyword>
<feature type="transmembrane region" description="Helical" evidence="8">
    <location>
        <begin position="240"/>
        <end position="264"/>
    </location>
</feature>
<reference evidence="10 11" key="1">
    <citation type="journal article" date="2015" name="Nature">
        <title>rRNA introns, odd ribosomes, and small enigmatic genomes across a large radiation of phyla.</title>
        <authorList>
            <person name="Brown C.T."/>
            <person name="Hug L.A."/>
            <person name="Thomas B.C."/>
            <person name="Sharon I."/>
            <person name="Castelle C.J."/>
            <person name="Singh A."/>
            <person name="Wilkins M.J."/>
            <person name="Williams K.H."/>
            <person name="Banfield J.F."/>
        </authorList>
    </citation>
    <scope>NUCLEOTIDE SEQUENCE [LARGE SCALE GENOMIC DNA]</scope>
</reference>
<evidence type="ECO:0000256" key="5">
    <source>
        <dbReference type="ARBA" id="ARBA00022692"/>
    </source>
</evidence>
<feature type="transmembrane region" description="Helical" evidence="8">
    <location>
        <begin position="194"/>
        <end position="211"/>
    </location>
</feature>
<dbReference type="Pfam" id="PF13231">
    <property type="entry name" value="PMT_2"/>
    <property type="match status" value="1"/>
</dbReference>
<proteinExistence type="predicted"/>
<feature type="transmembrane region" description="Helical" evidence="8">
    <location>
        <begin position="373"/>
        <end position="391"/>
    </location>
</feature>
<evidence type="ECO:0000259" key="9">
    <source>
        <dbReference type="Pfam" id="PF13231"/>
    </source>
</evidence>
<keyword evidence="6 8" id="KW-1133">Transmembrane helix</keyword>
<feature type="transmembrane region" description="Helical" evidence="8">
    <location>
        <begin position="430"/>
        <end position="446"/>
    </location>
</feature>
<feature type="domain" description="Glycosyltransferase RgtA/B/C/D-like" evidence="9">
    <location>
        <begin position="119"/>
        <end position="252"/>
    </location>
</feature>
<dbReference type="Proteomes" id="UP000034498">
    <property type="component" value="Unassembled WGS sequence"/>
</dbReference>
<feature type="transmembrane region" description="Helical" evidence="8">
    <location>
        <begin position="114"/>
        <end position="136"/>
    </location>
</feature>
<comment type="caution">
    <text evidence="10">The sequence shown here is derived from an EMBL/GenBank/DDBJ whole genome shotgun (WGS) entry which is preliminary data.</text>
</comment>
<evidence type="ECO:0000256" key="6">
    <source>
        <dbReference type="ARBA" id="ARBA00022989"/>
    </source>
</evidence>
<dbReference type="GO" id="GO:0005886">
    <property type="term" value="C:plasma membrane"/>
    <property type="evidence" value="ECO:0007669"/>
    <property type="project" value="UniProtKB-SubCell"/>
</dbReference>
<feature type="transmembrane region" description="Helical" evidence="8">
    <location>
        <begin position="170"/>
        <end position="187"/>
    </location>
</feature>
<dbReference type="PANTHER" id="PTHR33908:SF11">
    <property type="entry name" value="MEMBRANE PROTEIN"/>
    <property type="match status" value="1"/>
</dbReference>
<feature type="transmembrane region" description="Helical" evidence="8">
    <location>
        <begin position="145"/>
        <end position="164"/>
    </location>
</feature>
<gene>
    <name evidence="10" type="ORF">US94_C0005G0003</name>
</gene>
<evidence type="ECO:0000256" key="1">
    <source>
        <dbReference type="ARBA" id="ARBA00004651"/>
    </source>
</evidence>
<dbReference type="STRING" id="1618336.US94_C0005G0003"/>
<evidence type="ECO:0000256" key="8">
    <source>
        <dbReference type="SAM" id="Phobius"/>
    </source>
</evidence>
<dbReference type="GO" id="GO:0016763">
    <property type="term" value="F:pentosyltransferase activity"/>
    <property type="evidence" value="ECO:0007669"/>
    <property type="project" value="TreeGrafter"/>
</dbReference>
<evidence type="ECO:0000256" key="7">
    <source>
        <dbReference type="ARBA" id="ARBA00023136"/>
    </source>
</evidence>
<name>A0A0G0K6E9_9BACT</name>
<accession>A0A0G0K6E9</accession>
<dbReference type="InterPro" id="IPR050297">
    <property type="entry name" value="LipidA_mod_glycosyltrf_83"/>
</dbReference>
<evidence type="ECO:0000313" key="11">
    <source>
        <dbReference type="Proteomes" id="UP000034498"/>
    </source>
</evidence>
<dbReference type="GO" id="GO:0009103">
    <property type="term" value="P:lipopolysaccharide biosynthetic process"/>
    <property type="evidence" value="ECO:0007669"/>
    <property type="project" value="UniProtKB-ARBA"/>
</dbReference>
<evidence type="ECO:0000313" key="10">
    <source>
        <dbReference type="EMBL" id="KKQ74407.1"/>
    </source>
</evidence>
<organism evidence="10 11">
    <name type="scientific">Berkelbacteria bacterium GW2011_GWB1_38_5</name>
    <dbReference type="NCBI Taxonomy" id="1618336"/>
    <lineage>
        <taxon>Bacteria</taxon>
        <taxon>Candidatus Berkelbacteria</taxon>
    </lineage>
</organism>
<feature type="transmembrane region" description="Helical" evidence="8">
    <location>
        <begin position="217"/>
        <end position="233"/>
    </location>
</feature>
<keyword evidence="5 8" id="KW-0812">Transmembrane</keyword>
<evidence type="ECO:0000256" key="4">
    <source>
        <dbReference type="ARBA" id="ARBA00022679"/>
    </source>
</evidence>
<protein>
    <submittedName>
        <fullName evidence="10">Glycosyl transferase family 39</fullName>
    </submittedName>
</protein>
<comment type="subcellular location">
    <subcellularLocation>
        <location evidence="1">Cell membrane</location>
        <topology evidence="1">Multi-pass membrane protein</topology>
    </subcellularLocation>
</comment>
<keyword evidence="7 8" id="KW-0472">Membrane</keyword>
<feature type="transmembrane region" description="Helical" evidence="8">
    <location>
        <begin position="397"/>
        <end position="418"/>
    </location>
</feature>
<dbReference type="EMBL" id="LBUX01000005">
    <property type="protein sequence ID" value="KKQ74407.1"/>
    <property type="molecule type" value="Genomic_DNA"/>
</dbReference>
<keyword evidence="4 10" id="KW-0808">Transferase</keyword>
<dbReference type="PANTHER" id="PTHR33908">
    <property type="entry name" value="MANNOSYLTRANSFERASE YKCB-RELATED"/>
    <property type="match status" value="1"/>
</dbReference>
<dbReference type="InterPro" id="IPR038731">
    <property type="entry name" value="RgtA/B/C-like"/>
</dbReference>
<sequence length="565" mass="65782">MLNFFKKNYILIFLIIFSFLLLFSSAKFNSATTDEGVHLYAGLTYLQKNDFRLDTEHPPFLKELSAAVINFFHPNLPQDGLWQKAGNFYYDSWQEARILSEDFFYKSGNDPQKLILWGRFPFIILTLILGIFVYFWAKKLYGKKAGLFAGFLTLFFPNFLAHGILINTDVGLALFIFISVYFFGKYLKSSQLRTNWQNLVLCGLFTGLAFASKFTSGFLIPIYLVLIIINVILSKNIKIFFKFFCGLILILTIGFLVVWMAYFFSFKIPPDPNLAENVSLWSGYNLSSSLQMAIEKNRIMLFPAEYYKGIFLVFRHAVSGHGSFLLGQTSNYGWWYYFPVAILYKTPIPIFVWLILSFFYFKKIRSKNIFDEYLLIIPIIVFLGLSMFSKANLGLRHILPIFPFVFIFISKSINLVDFKTIKFMRVQKKVLIPALGFLILILWYLFSSVVTYPNYIAYFNEFAGGQKNYYKILVDSNLDWGQDAFRIKNYLDKNNIKTGYIFYPWNGDSALEYYNINLQPLPWDGQGVKGKVVISSTYLQLFGFDWLRKYPFEQITPGVFIFNVN</sequence>
<evidence type="ECO:0000256" key="3">
    <source>
        <dbReference type="ARBA" id="ARBA00022676"/>
    </source>
</evidence>
<dbReference type="AlphaFoldDB" id="A0A0G0K6E9"/>
<feature type="transmembrane region" description="Helical" evidence="8">
    <location>
        <begin position="334"/>
        <end position="361"/>
    </location>
</feature>
<evidence type="ECO:0000256" key="2">
    <source>
        <dbReference type="ARBA" id="ARBA00022475"/>
    </source>
</evidence>